<gene>
    <name evidence="2" type="ORF">KVG95_23900</name>
</gene>
<dbReference type="InterPro" id="IPR018973">
    <property type="entry name" value="MZB"/>
</dbReference>
<proteinExistence type="predicted"/>
<dbReference type="SMART" id="SM00490">
    <property type="entry name" value="HELICc"/>
    <property type="match status" value="1"/>
</dbReference>
<comment type="caution">
    <text evidence="2">The sequence shown here is derived from an EMBL/GenBank/DDBJ whole genome shotgun (WGS) entry which is preliminary data.</text>
</comment>
<organism evidence="2 3">
    <name type="scientific">Pseudomonas farris</name>
    <dbReference type="NCBI Taxonomy" id="2841207"/>
    <lineage>
        <taxon>Bacteria</taxon>
        <taxon>Pseudomonadati</taxon>
        <taxon>Pseudomonadota</taxon>
        <taxon>Gammaproteobacteria</taxon>
        <taxon>Pseudomonadales</taxon>
        <taxon>Pseudomonadaceae</taxon>
        <taxon>Pseudomonas</taxon>
    </lineage>
</organism>
<reference evidence="2" key="1">
    <citation type="submission" date="2021-06" db="EMBL/GenBank/DDBJ databases">
        <title>Updating the genus Pseudomonas: Description of 43 new species and partition of the Pseudomonas putida group.</title>
        <authorList>
            <person name="Girard L."/>
            <person name="Lood C."/>
            <person name="Vandamme P."/>
            <person name="Rokni-Zadeh H."/>
            <person name="Van Noort V."/>
            <person name="Hofte M."/>
            <person name="Lavigne R."/>
            <person name="De Mot R."/>
        </authorList>
    </citation>
    <scope>NUCLEOTIDE SEQUENCE</scope>
    <source>
        <strain evidence="2">SWRI79</strain>
    </source>
</reference>
<evidence type="ECO:0000313" key="2">
    <source>
        <dbReference type="EMBL" id="MBV4466366.1"/>
    </source>
</evidence>
<evidence type="ECO:0000313" key="3">
    <source>
        <dbReference type="Proteomes" id="UP000886900"/>
    </source>
</evidence>
<keyword evidence="3" id="KW-1185">Reference proteome</keyword>
<dbReference type="EMBL" id="JAHSTV010000012">
    <property type="protein sequence ID" value="MBV4466366.1"/>
    <property type="molecule type" value="Genomic_DNA"/>
</dbReference>
<name>A0ABS6Q0X9_9PSED</name>
<dbReference type="InterPro" id="IPR001650">
    <property type="entry name" value="Helicase_C-like"/>
</dbReference>
<dbReference type="Pfam" id="PF09369">
    <property type="entry name" value="MZB"/>
    <property type="match status" value="1"/>
</dbReference>
<evidence type="ECO:0000259" key="1">
    <source>
        <dbReference type="PROSITE" id="PS51194"/>
    </source>
</evidence>
<dbReference type="PANTHER" id="PTHR47957:SF3">
    <property type="entry name" value="ATP-DEPENDENT HELICASE HRQ1"/>
    <property type="match status" value="1"/>
</dbReference>
<protein>
    <submittedName>
        <fullName evidence="2">DUF1998 domain-containing protein</fullName>
    </submittedName>
</protein>
<sequence>MWTATRGVPATGPFSGSETSLTLEDWHDFLKVALDFYVRENTFINMDRDMQSWMGSRFTPKSLFSPKSEMEESTTVKKWPQIKSGNPHRLVKLLEQAIGLNRTINTDADKINTWLEAAWVALTHAHILESADPGHRLKLETLSFSLPEEGWVCPITHRIFDSTFRGLTPYLPMKLRPQDYRCQKIQLASLATLQIDGSPVAKQLQIREQVLQDPVIQHLRSENLWSDISDRTVEGGFYYRTAEHSAQQSAQRLDDYVELFKKGDVNVLNCSTTMEMGVDIGGISAVVMNNLPPHPANYLQRAGRAGRRSEARAIAYTLCKADPHNQRAFAQPKWPFVTAIPAPTITLSSSRIVQRHVNSLLLSIFLKSKTNSDGDRTRLTLQWFFGSDDSPCQQFKGWLASCPEEFSDPIKRLVSGTCLDGRLISSISTETQEGVRSLEERWLEESQKLNSKLQAATDQPYRKALELEKKRHEGEYLLRDLAARAFLPGYGFPTDVVTLNTYNIEDFKHQRNHLESREDSIFNNKELPSRGLNIAIREYAPGSQVVIDGRVYRSAGVSLQWHASGQVNEAQKFDIAWRCSNCGATGVIENAYANSSELTCSHCAHAIQPNGRRTVLRPGGFVTDFYEATTNDITSQKFIRVERPRIQLTGETISLPDKRCGFVRFGHEGSVFHHSSGENEKGYAVCLTCGRADSMLASGDIPRSLLPDQLHRPVGGITGSRKDFDCPGSAVKPNLFLGYQIRTDVMELYLRSPQTGMWLGDSIAEQTIGTTLAVAIRDVIAELLGIASTEMGFGFRLDRDLESGQGRTVIQLFDEVSGGAGFVMAGLGDTAELLRKTLGKLHCPVNCENVCSHCLAGQDSRVEREELDRERAMAWLTESGLIEHLDLPNEFGDVLDASYCSTGPIRYLSSAINSADRNDGSTSILLIVRGDVEDWDLDHPYFREKILTWAIADKLNVKLAIPSGAALSKEKKNTLFDLANFGVELEEMDESSSRKKPYLIAQIRSRTGTKSLFSSDPSTAIPGAGWLNTSDGIVWAGSNLEPPCFGESIETQGWQQREQDARVIEITSELDGPINSLNKRLTTLIENHAPELADLIATDQASVVSYSDRYLKSPWSLMLLSGFLAFFRNEKLESLRIQTLAPSGDQFSSQISHDWMHANDQDALLKLWLGSQFSISPEIQIKDRNKDIQHGRVITVDWVSGKRCKIFLDQGMGYWRGKMPYRDQMSFNFRADHENQALQMLEKYKSAQMHPGGDWPTYMSVVVS</sequence>
<dbReference type="Pfam" id="PF00271">
    <property type="entry name" value="Helicase_C"/>
    <property type="match status" value="1"/>
</dbReference>
<dbReference type="PANTHER" id="PTHR47957">
    <property type="entry name" value="ATP-DEPENDENT HELICASE HRQ1"/>
    <property type="match status" value="1"/>
</dbReference>
<feature type="domain" description="Helicase C-terminal" evidence="1">
    <location>
        <begin position="205"/>
        <end position="348"/>
    </location>
</feature>
<dbReference type="PROSITE" id="PS51194">
    <property type="entry name" value="HELICASE_CTER"/>
    <property type="match status" value="1"/>
</dbReference>
<accession>A0ABS6Q0X9</accession>
<dbReference type="Proteomes" id="UP000886900">
    <property type="component" value="Unassembled WGS sequence"/>
</dbReference>